<dbReference type="EMBL" id="CM002874">
    <property type="protein sequence ID" value="KFK33323.1"/>
    <property type="molecule type" value="Genomic_DNA"/>
</dbReference>
<dbReference type="OrthoDB" id="1671977at2759"/>
<accession>A0A087GTX1</accession>
<dbReference type="Gramene" id="KFK33323">
    <property type="protein sequence ID" value="KFK33323"/>
    <property type="gene ID" value="AALP_AA6G360200"/>
</dbReference>
<reference evidence="3" key="1">
    <citation type="journal article" date="2015" name="Nat. Plants">
        <title>Genome expansion of Arabis alpina linked with retrotransposition and reduced symmetric DNA methylation.</title>
        <authorList>
            <person name="Willing E.M."/>
            <person name="Rawat V."/>
            <person name="Mandakova T."/>
            <person name="Maumus F."/>
            <person name="James G.V."/>
            <person name="Nordstroem K.J."/>
            <person name="Becker C."/>
            <person name="Warthmann N."/>
            <person name="Chica C."/>
            <person name="Szarzynska B."/>
            <person name="Zytnicki M."/>
            <person name="Albani M.C."/>
            <person name="Kiefer C."/>
            <person name="Bergonzi S."/>
            <person name="Castaings L."/>
            <person name="Mateos J.L."/>
            <person name="Berns M.C."/>
            <person name="Bujdoso N."/>
            <person name="Piofczyk T."/>
            <person name="de Lorenzo L."/>
            <person name="Barrero-Sicilia C."/>
            <person name="Mateos I."/>
            <person name="Piednoel M."/>
            <person name="Hagmann J."/>
            <person name="Chen-Min-Tao R."/>
            <person name="Iglesias-Fernandez R."/>
            <person name="Schuster S.C."/>
            <person name="Alonso-Blanco C."/>
            <person name="Roudier F."/>
            <person name="Carbonero P."/>
            <person name="Paz-Ares J."/>
            <person name="Davis S.J."/>
            <person name="Pecinka A."/>
            <person name="Quesneville H."/>
            <person name="Colot V."/>
            <person name="Lysak M.A."/>
            <person name="Weigel D."/>
            <person name="Coupland G."/>
            <person name="Schneeberger K."/>
        </authorList>
    </citation>
    <scope>NUCLEOTIDE SEQUENCE [LARGE SCALE GENOMIC DNA]</scope>
    <source>
        <strain evidence="3">cv. Pajares</strain>
    </source>
</reference>
<evidence type="ECO:0000313" key="2">
    <source>
        <dbReference type="EMBL" id="KFK33323.1"/>
    </source>
</evidence>
<dbReference type="PANTHER" id="PTHR38371">
    <property type="entry name" value="RHO GTPASE-ACTIVATING PROTEIN"/>
    <property type="match status" value="1"/>
</dbReference>
<feature type="region of interest" description="Disordered" evidence="1">
    <location>
        <begin position="229"/>
        <end position="250"/>
    </location>
</feature>
<gene>
    <name evidence="2" type="ordered locus">AALP_Aa6g360200</name>
</gene>
<protein>
    <submittedName>
        <fullName evidence="2">Uncharacterized protein</fullName>
    </submittedName>
</protein>
<name>A0A087GTX1_ARAAL</name>
<keyword evidence="3" id="KW-1185">Reference proteome</keyword>
<organism evidence="2 3">
    <name type="scientific">Arabis alpina</name>
    <name type="common">Alpine rock-cress</name>
    <dbReference type="NCBI Taxonomy" id="50452"/>
    <lineage>
        <taxon>Eukaryota</taxon>
        <taxon>Viridiplantae</taxon>
        <taxon>Streptophyta</taxon>
        <taxon>Embryophyta</taxon>
        <taxon>Tracheophyta</taxon>
        <taxon>Spermatophyta</taxon>
        <taxon>Magnoliopsida</taxon>
        <taxon>eudicotyledons</taxon>
        <taxon>Gunneridae</taxon>
        <taxon>Pentapetalae</taxon>
        <taxon>rosids</taxon>
        <taxon>malvids</taxon>
        <taxon>Brassicales</taxon>
        <taxon>Brassicaceae</taxon>
        <taxon>Arabideae</taxon>
        <taxon>Arabis</taxon>
    </lineage>
</organism>
<evidence type="ECO:0000256" key="1">
    <source>
        <dbReference type="SAM" id="MobiDB-lite"/>
    </source>
</evidence>
<dbReference type="PANTHER" id="PTHR38371:SF1">
    <property type="entry name" value="RHO GTPASE-ACTIVATING PROTEIN"/>
    <property type="match status" value="1"/>
</dbReference>
<feature type="compositionally biased region" description="Basic residues" evidence="1">
    <location>
        <begin position="236"/>
        <end position="250"/>
    </location>
</feature>
<evidence type="ECO:0000313" key="3">
    <source>
        <dbReference type="Proteomes" id="UP000029120"/>
    </source>
</evidence>
<dbReference type="Proteomes" id="UP000029120">
    <property type="component" value="Chromosome 6"/>
</dbReference>
<dbReference type="AlphaFoldDB" id="A0A087GTX1"/>
<sequence length="250" mass="27644">MISIEPPSFSLGFDLDVASDPHRQGGGRRHRGVGGFHNSLDLPNLVKVDDLLLDAGEKKAVGFGWSNNIWDYFCCIIVSKDYFSSIKTAQKQSSAVATSSSNSGFCQQSLDFSPPSHRFFMHSDPRIQNLPNFLPLGIFNDREVFLIDYMNQFGSNGSGDSSRRVQTKSKVSKGQESYKAAPKGADKRCVSANTASTGDWFTSPEGRKVFISKSGQEFSGQSAYRCYRKETGGGFHKSRKKRQPTKKAKN</sequence>
<dbReference type="eggNOG" id="ENOG502QVYW">
    <property type="taxonomic scope" value="Eukaryota"/>
</dbReference>
<proteinExistence type="predicted"/>
<feature type="region of interest" description="Disordered" evidence="1">
    <location>
        <begin position="157"/>
        <end position="185"/>
    </location>
</feature>